<dbReference type="GO" id="GO:0006259">
    <property type="term" value="P:DNA metabolic process"/>
    <property type="evidence" value="ECO:0007669"/>
    <property type="project" value="InterPro"/>
</dbReference>
<comment type="caution">
    <text evidence="2">The sequence shown here is derived from an EMBL/GenBank/DDBJ whole genome shotgun (WGS) entry which is preliminary data.</text>
</comment>
<evidence type="ECO:0000313" key="2">
    <source>
        <dbReference type="EMBL" id="MBB4915065.1"/>
    </source>
</evidence>
<reference evidence="2 3" key="1">
    <citation type="submission" date="2020-08" db="EMBL/GenBank/DDBJ databases">
        <title>Genomic Encyclopedia of Type Strains, Phase III (KMG-III): the genomes of soil and plant-associated and newly described type strains.</title>
        <authorList>
            <person name="Whitman W."/>
        </authorList>
    </citation>
    <scope>NUCLEOTIDE SEQUENCE [LARGE SCALE GENOMIC DNA]</scope>
    <source>
        <strain evidence="2 3">CECT 8840</strain>
    </source>
</reference>
<evidence type="ECO:0000313" key="3">
    <source>
        <dbReference type="Proteomes" id="UP000552644"/>
    </source>
</evidence>
<protein>
    <recommendedName>
        <fullName evidence="4">RecT family protein</fullName>
    </recommendedName>
</protein>
<keyword evidence="3" id="KW-1185">Reference proteome</keyword>
<organism evidence="2 3">
    <name type="scientific">Streptosporangium saharense</name>
    <dbReference type="NCBI Taxonomy" id="1706840"/>
    <lineage>
        <taxon>Bacteria</taxon>
        <taxon>Bacillati</taxon>
        <taxon>Actinomycetota</taxon>
        <taxon>Actinomycetes</taxon>
        <taxon>Streptosporangiales</taxon>
        <taxon>Streptosporangiaceae</taxon>
        <taxon>Streptosporangium</taxon>
    </lineage>
</organism>
<dbReference type="RefSeq" id="WP_184713782.1">
    <property type="nucleotide sequence ID" value="NZ_JACHJP010000002.1"/>
</dbReference>
<dbReference type="AlphaFoldDB" id="A0A7W7QK35"/>
<feature type="region of interest" description="Disordered" evidence="1">
    <location>
        <begin position="278"/>
        <end position="299"/>
    </location>
</feature>
<proteinExistence type="predicted"/>
<name>A0A7W7QK35_9ACTN</name>
<dbReference type="Proteomes" id="UP000552644">
    <property type="component" value="Unassembled WGS sequence"/>
</dbReference>
<accession>A0A7W7QK35</accession>
<dbReference type="GO" id="GO:0003677">
    <property type="term" value="F:DNA binding"/>
    <property type="evidence" value="ECO:0007669"/>
    <property type="project" value="InterPro"/>
</dbReference>
<evidence type="ECO:0000256" key="1">
    <source>
        <dbReference type="SAM" id="MobiDB-lite"/>
    </source>
</evidence>
<sequence length="464" mass="50133">MTVETMPAVRNSGLVERQDYAKALAVSNLLPRQYQNNPGNVLYAIEFGQSIGVSTMAAILGVHIIEGRACASAGLISGLVRDAGHRLRVWVERDDNGKATKAVATIMRKDDPDFEFRSEWTLARAQAAKLTGKAVWQNYPEAMLKARATTEVAREACEEALRGIGYTPEELGAEVNEDGSVVITEARQSQGRSLGEALGVTAEQVSTDEPRLSAADADPEGATITQRNAIGAAMVAQGHTRESAPVYLSEVVGRPVKGTHELTGAEATQVMHALDQDERARADRSGQRLAQSSTNEDIQDADLVEEAESAEPIVMISKAQLSEMHALLRECGVTNVTGKGSTAVNDERRFAFLSDFLKRPITSSSQLAHDEAGAVIAALRELRVEMEVERNARLTRVGSLFDELGVVAVDDRLRDTSTVLRRTVTTPDTLTDADIALLLERLEATNGEIDLWSAILDASTADQQ</sequence>
<gene>
    <name evidence="2" type="ORF">FHS44_002150</name>
</gene>
<dbReference type="EMBL" id="JACHJP010000002">
    <property type="protein sequence ID" value="MBB4915065.1"/>
    <property type="molecule type" value="Genomic_DNA"/>
</dbReference>
<evidence type="ECO:0008006" key="4">
    <source>
        <dbReference type="Google" id="ProtNLM"/>
    </source>
</evidence>